<dbReference type="EMBL" id="CP032098">
    <property type="protein sequence ID" value="AXX92602.1"/>
    <property type="molecule type" value="Genomic_DNA"/>
</dbReference>
<accession>A0A2G1DKK7</accession>
<reference evidence="2 5" key="2">
    <citation type="submission" date="2018-08" db="EMBL/GenBank/DDBJ databases">
        <title>Complete genome of the Arcobacter molluscorum type strain LMG 25693.</title>
        <authorList>
            <person name="Miller W.G."/>
            <person name="Yee E."/>
            <person name="Bono J.L."/>
        </authorList>
    </citation>
    <scope>NUCLEOTIDE SEQUENCE [LARGE SCALE GENOMIC DNA]</scope>
    <source>
        <strain evidence="2 5">CECT 7696</strain>
    </source>
</reference>
<keyword evidence="1" id="KW-1133">Transmembrane helix</keyword>
<feature type="transmembrane region" description="Helical" evidence="1">
    <location>
        <begin position="69"/>
        <end position="89"/>
    </location>
</feature>
<gene>
    <name evidence="2" type="ORF">AMOL_1636</name>
    <name evidence="3" type="ORF">CPU12_01915</name>
</gene>
<protein>
    <submittedName>
        <fullName evidence="2">Membrane protein</fullName>
    </submittedName>
</protein>
<sequence>MFIEALEYIGIIAIVLTVIVSYNQYMAGKFSKDYNEVEDKTKKQSKLKKWWDQSYIREIYRVRASQRKLICFIPWLGVWISLFFVYWFGSSIFYSLLHPPQPLEKLKKYEGVITKAINYKKGDDRVDIKLEDGTIKIFHAHITGINLKERYIGKEVVVLAKNEWGILDFGSYELIVWMEMNFEPIDTIFKTYDDKYTYEFTIVSESWLPNLILSLKWLIGSLALLWFINRKPVVTKNEIDKNAYLFEQR</sequence>
<keyword evidence="4" id="KW-1185">Reference proteome</keyword>
<proteinExistence type="predicted"/>
<dbReference type="Proteomes" id="UP000262712">
    <property type="component" value="Chromosome"/>
</dbReference>
<evidence type="ECO:0000256" key="1">
    <source>
        <dbReference type="SAM" id="Phobius"/>
    </source>
</evidence>
<dbReference type="Proteomes" id="UP000221222">
    <property type="component" value="Unassembled WGS sequence"/>
</dbReference>
<evidence type="ECO:0000313" key="4">
    <source>
        <dbReference type="Proteomes" id="UP000221222"/>
    </source>
</evidence>
<dbReference type="AlphaFoldDB" id="A0A2G1DKK7"/>
<name>A0A2G1DKK7_9BACT</name>
<dbReference type="KEGG" id="amol:AMOL_1636"/>
<feature type="transmembrane region" description="Helical" evidence="1">
    <location>
        <begin position="207"/>
        <end position="228"/>
    </location>
</feature>
<evidence type="ECO:0000313" key="5">
    <source>
        <dbReference type="Proteomes" id="UP000262712"/>
    </source>
</evidence>
<evidence type="ECO:0000313" key="3">
    <source>
        <dbReference type="EMBL" id="PHO19027.1"/>
    </source>
</evidence>
<evidence type="ECO:0000313" key="2">
    <source>
        <dbReference type="EMBL" id="AXX92602.1"/>
    </source>
</evidence>
<keyword evidence="1" id="KW-0472">Membrane</keyword>
<organism evidence="3 4">
    <name type="scientific">Malaciobacter molluscorum LMG 25693</name>
    <dbReference type="NCBI Taxonomy" id="870501"/>
    <lineage>
        <taxon>Bacteria</taxon>
        <taxon>Pseudomonadati</taxon>
        <taxon>Campylobacterota</taxon>
        <taxon>Epsilonproteobacteria</taxon>
        <taxon>Campylobacterales</taxon>
        <taxon>Arcobacteraceae</taxon>
        <taxon>Malaciobacter</taxon>
    </lineage>
</organism>
<dbReference type="RefSeq" id="WP_099341387.1">
    <property type="nucleotide sequence ID" value="NZ_CP032098.1"/>
</dbReference>
<dbReference type="EMBL" id="NXFY01000002">
    <property type="protein sequence ID" value="PHO19027.1"/>
    <property type="molecule type" value="Genomic_DNA"/>
</dbReference>
<keyword evidence="1" id="KW-0812">Transmembrane</keyword>
<reference evidence="3 4" key="1">
    <citation type="submission" date="2017-09" db="EMBL/GenBank/DDBJ databases">
        <title>Arcobacter canalis sp. nov., a new species isolated from a water canal contaminated with urban sewage.</title>
        <authorList>
            <person name="Perez-Cataluna A."/>
            <person name="Salas-Masso N."/>
            <person name="Figueras M.J."/>
        </authorList>
    </citation>
    <scope>NUCLEOTIDE SEQUENCE [LARGE SCALE GENOMIC DNA]</scope>
    <source>
        <strain evidence="3 4">F98-3</strain>
    </source>
</reference>
<feature type="transmembrane region" description="Helical" evidence="1">
    <location>
        <begin position="6"/>
        <end position="25"/>
    </location>
</feature>